<dbReference type="InterPro" id="IPR010982">
    <property type="entry name" value="Lambda_DNA-bd_dom_sf"/>
</dbReference>
<keyword evidence="7" id="KW-1185">Reference proteome</keyword>
<dbReference type="RefSeq" id="WP_217781170.1">
    <property type="nucleotide sequence ID" value="NZ_JACCFO010000001.1"/>
</dbReference>
<proteinExistence type="predicted"/>
<dbReference type="InterPro" id="IPR028082">
    <property type="entry name" value="Peripla_BP_I"/>
</dbReference>
<comment type="caution">
    <text evidence="6">The sequence shown here is derived from an EMBL/GenBank/DDBJ whole genome shotgun (WGS) entry which is preliminary data.</text>
</comment>
<evidence type="ECO:0000259" key="4">
    <source>
        <dbReference type="PROSITE" id="PS50932"/>
    </source>
</evidence>
<dbReference type="SMART" id="SM00354">
    <property type="entry name" value="HTH_LACI"/>
    <property type="match status" value="1"/>
</dbReference>
<dbReference type="InterPro" id="IPR001387">
    <property type="entry name" value="Cro/C1-type_HTH"/>
</dbReference>
<keyword evidence="3" id="KW-0804">Transcription</keyword>
<dbReference type="PROSITE" id="PS50943">
    <property type="entry name" value="HTH_CROC1"/>
    <property type="match status" value="1"/>
</dbReference>
<dbReference type="GO" id="GO:0000976">
    <property type="term" value="F:transcription cis-regulatory region binding"/>
    <property type="evidence" value="ECO:0007669"/>
    <property type="project" value="TreeGrafter"/>
</dbReference>
<dbReference type="EMBL" id="JACCFO010000001">
    <property type="protein sequence ID" value="NYI96249.1"/>
    <property type="molecule type" value="Genomic_DNA"/>
</dbReference>
<evidence type="ECO:0000259" key="5">
    <source>
        <dbReference type="PROSITE" id="PS50943"/>
    </source>
</evidence>
<dbReference type="Gene3D" id="1.10.260.40">
    <property type="entry name" value="lambda repressor-like DNA-binding domains"/>
    <property type="match status" value="1"/>
</dbReference>
<evidence type="ECO:0000256" key="3">
    <source>
        <dbReference type="ARBA" id="ARBA00023163"/>
    </source>
</evidence>
<dbReference type="PANTHER" id="PTHR30146:SF153">
    <property type="entry name" value="LACTOSE OPERON REPRESSOR"/>
    <property type="match status" value="1"/>
</dbReference>
<sequence>MRISDVARHAGVSPSTVSYVLSGKRSISAATRARVLKSIEVLGYQPHAGARALASNRANVIALVLPLRPGIHVPVAMQFAVSVVTSARDREHDVLLLTQAEGESGLRRVAGTSMVDGIIVMDVQLNDARVPTLRTLGHPSVLIGVPADSQGLTCVDLDFDAAGRICVAHLAHLGHREVALIGQPPSVYERRTGFAERTIAGFEDEARERGLRPLVVPCEAAPAQVAAAVGALLRDHPGVTGIVVHNEPAVAPLLDALRAAGRDIPGDVSVVAIGPDDLATESVPPLTSVTLPTEEMGGRAVALLMDKLDNVDTPEITLIQPRLVPRASTAARPALP</sequence>
<dbReference type="GO" id="GO:0003700">
    <property type="term" value="F:DNA-binding transcription factor activity"/>
    <property type="evidence" value="ECO:0007669"/>
    <property type="project" value="TreeGrafter"/>
</dbReference>
<accession>A0A853BL37</accession>
<keyword evidence="1" id="KW-0805">Transcription regulation</keyword>
<dbReference type="InterPro" id="IPR000843">
    <property type="entry name" value="HTH_LacI"/>
</dbReference>
<dbReference type="InterPro" id="IPR046335">
    <property type="entry name" value="LacI/GalR-like_sensor"/>
</dbReference>
<evidence type="ECO:0000313" key="6">
    <source>
        <dbReference type="EMBL" id="NYI96249.1"/>
    </source>
</evidence>
<dbReference type="Proteomes" id="UP000575985">
    <property type="component" value="Unassembled WGS sequence"/>
</dbReference>
<protein>
    <submittedName>
        <fullName evidence="6">DNA-binding LacI/PurR family transcriptional regulator</fullName>
    </submittedName>
</protein>
<dbReference type="Pfam" id="PF13377">
    <property type="entry name" value="Peripla_BP_3"/>
    <property type="match status" value="1"/>
</dbReference>
<organism evidence="6 7">
    <name type="scientific">Streptomonospora nanhaiensis</name>
    <dbReference type="NCBI Taxonomy" id="1323731"/>
    <lineage>
        <taxon>Bacteria</taxon>
        <taxon>Bacillati</taxon>
        <taxon>Actinomycetota</taxon>
        <taxon>Actinomycetes</taxon>
        <taxon>Streptosporangiales</taxon>
        <taxon>Nocardiopsidaceae</taxon>
        <taxon>Streptomonospora</taxon>
    </lineage>
</organism>
<dbReference type="Gene3D" id="3.40.50.2300">
    <property type="match status" value="2"/>
</dbReference>
<name>A0A853BL37_9ACTN</name>
<reference evidence="6 7" key="1">
    <citation type="submission" date="2020-07" db="EMBL/GenBank/DDBJ databases">
        <title>Sequencing the genomes of 1000 actinobacteria strains.</title>
        <authorList>
            <person name="Klenk H.-P."/>
        </authorList>
    </citation>
    <scope>NUCLEOTIDE SEQUENCE [LARGE SCALE GENOMIC DNA]</scope>
    <source>
        <strain evidence="6 7">DSM 45927</strain>
    </source>
</reference>
<dbReference type="PROSITE" id="PS00356">
    <property type="entry name" value="HTH_LACI_1"/>
    <property type="match status" value="1"/>
</dbReference>
<dbReference type="Pfam" id="PF00356">
    <property type="entry name" value="LacI"/>
    <property type="match status" value="1"/>
</dbReference>
<evidence type="ECO:0000256" key="1">
    <source>
        <dbReference type="ARBA" id="ARBA00023015"/>
    </source>
</evidence>
<evidence type="ECO:0000313" key="7">
    <source>
        <dbReference type="Proteomes" id="UP000575985"/>
    </source>
</evidence>
<keyword evidence="2 6" id="KW-0238">DNA-binding</keyword>
<dbReference type="PROSITE" id="PS50932">
    <property type="entry name" value="HTH_LACI_2"/>
    <property type="match status" value="1"/>
</dbReference>
<feature type="domain" description="HTH lacI-type" evidence="4">
    <location>
        <begin position="1"/>
        <end position="55"/>
    </location>
</feature>
<dbReference type="CDD" id="cd01392">
    <property type="entry name" value="HTH_LacI"/>
    <property type="match status" value="1"/>
</dbReference>
<evidence type="ECO:0000256" key="2">
    <source>
        <dbReference type="ARBA" id="ARBA00023125"/>
    </source>
</evidence>
<feature type="domain" description="HTH cro/C1-type" evidence="5">
    <location>
        <begin position="4"/>
        <end position="45"/>
    </location>
</feature>
<dbReference type="AlphaFoldDB" id="A0A853BL37"/>
<dbReference type="SUPFAM" id="SSF53822">
    <property type="entry name" value="Periplasmic binding protein-like I"/>
    <property type="match status" value="1"/>
</dbReference>
<dbReference type="PANTHER" id="PTHR30146">
    <property type="entry name" value="LACI-RELATED TRANSCRIPTIONAL REPRESSOR"/>
    <property type="match status" value="1"/>
</dbReference>
<gene>
    <name evidence="6" type="ORF">HNR12_002526</name>
</gene>
<dbReference type="SUPFAM" id="SSF47413">
    <property type="entry name" value="lambda repressor-like DNA-binding domains"/>
    <property type="match status" value="1"/>
</dbReference>